<sequence>MKNFKQIAFGLMVGALALGFSAFTSASKVPTGPKFFVPKGAKLSITANFLNQPTLDSFAQLASTPNFSDCKGTSDRLCVYDVTADGKANIPNQGSYTKSEIDTYLANDWIEPDASASNAQYHP</sequence>
<proteinExistence type="predicted"/>
<name>A0A1H8DMQ2_9SPHI</name>
<evidence type="ECO:0008006" key="4">
    <source>
        <dbReference type="Google" id="ProtNLM"/>
    </source>
</evidence>
<dbReference type="OrthoDB" id="797616at2"/>
<keyword evidence="3" id="KW-1185">Reference proteome</keyword>
<dbReference type="Proteomes" id="UP000198942">
    <property type="component" value="Unassembled WGS sequence"/>
</dbReference>
<dbReference type="EMBL" id="FOCL01000002">
    <property type="protein sequence ID" value="SEN08456.1"/>
    <property type="molecule type" value="Genomic_DNA"/>
</dbReference>
<organism evidence="2 3">
    <name type="scientific">Mucilaginibacter gossypiicola</name>
    <dbReference type="NCBI Taxonomy" id="551995"/>
    <lineage>
        <taxon>Bacteria</taxon>
        <taxon>Pseudomonadati</taxon>
        <taxon>Bacteroidota</taxon>
        <taxon>Sphingobacteriia</taxon>
        <taxon>Sphingobacteriales</taxon>
        <taxon>Sphingobacteriaceae</taxon>
        <taxon>Mucilaginibacter</taxon>
    </lineage>
</organism>
<reference evidence="3" key="1">
    <citation type="submission" date="2016-10" db="EMBL/GenBank/DDBJ databases">
        <authorList>
            <person name="Varghese N."/>
            <person name="Submissions S."/>
        </authorList>
    </citation>
    <scope>NUCLEOTIDE SEQUENCE [LARGE SCALE GENOMIC DNA]</scope>
    <source>
        <strain evidence="3">Gh-48</strain>
    </source>
</reference>
<feature type="chain" id="PRO_5011582435" description="Beta/Gamma crystallin" evidence="1">
    <location>
        <begin position="27"/>
        <end position="123"/>
    </location>
</feature>
<dbReference type="AlphaFoldDB" id="A0A1H8DMQ2"/>
<accession>A0A1H8DMQ2</accession>
<protein>
    <recommendedName>
        <fullName evidence="4">Beta/Gamma crystallin</fullName>
    </recommendedName>
</protein>
<dbReference type="RefSeq" id="WP_091209570.1">
    <property type="nucleotide sequence ID" value="NZ_FOCL01000002.1"/>
</dbReference>
<evidence type="ECO:0000256" key="1">
    <source>
        <dbReference type="SAM" id="SignalP"/>
    </source>
</evidence>
<evidence type="ECO:0000313" key="3">
    <source>
        <dbReference type="Proteomes" id="UP000198942"/>
    </source>
</evidence>
<keyword evidence="1" id="KW-0732">Signal</keyword>
<evidence type="ECO:0000313" key="2">
    <source>
        <dbReference type="EMBL" id="SEN08456.1"/>
    </source>
</evidence>
<feature type="signal peptide" evidence="1">
    <location>
        <begin position="1"/>
        <end position="26"/>
    </location>
</feature>
<gene>
    <name evidence="2" type="ORF">SAMN05192574_102404</name>
</gene>